<dbReference type="GO" id="GO:0005524">
    <property type="term" value="F:ATP binding"/>
    <property type="evidence" value="ECO:0007669"/>
    <property type="project" value="InterPro"/>
</dbReference>
<evidence type="ECO:0000256" key="1">
    <source>
        <dbReference type="SAM" id="MobiDB-lite"/>
    </source>
</evidence>
<dbReference type="PROSITE" id="PS50011">
    <property type="entry name" value="PROTEIN_KINASE_DOM"/>
    <property type="match status" value="1"/>
</dbReference>
<keyword evidence="4" id="KW-1185">Reference proteome</keyword>
<accession>A0A2S4PN60</accession>
<gene>
    <name evidence="3" type="ORF">EPUL_005310</name>
</gene>
<dbReference type="Gene3D" id="1.10.510.10">
    <property type="entry name" value="Transferase(Phosphotransferase) domain 1"/>
    <property type="match status" value="1"/>
</dbReference>
<dbReference type="GO" id="GO:0004672">
    <property type="term" value="F:protein kinase activity"/>
    <property type="evidence" value="ECO:0007669"/>
    <property type="project" value="InterPro"/>
</dbReference>
<protein>
    <recommendedName>
        <fullName evidence="2">Protein kinase domain-containing protein</fullName>
    </recommendedName>
</protein>
<dbReference type="OrthoDB" id="5986190at2759"/>
<dbReference type="Proteomes" id="UP000237438">
    <property type="component" value="Unassembled WGS sequence"/>
</dbReference>
<dbReference type="STRING" id="225359.A0A2S4PN60"/>
<dbReference type="AlphaFoldDB" id="A0A2S4PN60"/>
<evidence type="ECO:0000313" key="3">
    <source>
        <dbReference type="EMBL" id="POS83482.1"/>
    </source>
</evidence>
<comment type="caution">
    <text evidence="3">The sequence shown here is derived from an EMBL/GenBank/DDBJ whole genome shotgun (WGS) entry which is preliminary data.</text>
</comment>
<evidence type="ECO:0000313" key="4">
    <source>
        <dbReference type="Proteomes" id="UP000237438"/>
    </source>
</evidence>
<feature type="domain" description="Protein kinase" evidence="2">
    <location>
        <begin position="172"/>
        <end position="509"/>
    </location>
</feature>
<proteinExistence type="predicted"/>
<dbReference type="EMBL" id="PEDP01001546">
    <property type="protein sequence ID" value="POS83482.1"/>
    <property type="molecule type" value="Genomic_DNA"/>
</dbReference>
<dbReference type="InterPro" id="IPR011009">
    <property type="entry name" value="Kinase-like_dom_sf"/>
</dbReference>
<name>A0A2S4PN60_9PEZI</name>
<feature type="region of interest" description="Disordered" evidence="1">
    <location>
        <begin position="479"/>
        <end position="507"/>
    </location>
</feature>
<dbReference type="Pfam" id="PF00069">
    <property type="entry name" value="Pkinase"/>
    <property type="match status" value="1"/>
</dbReference>
<evidence type="ECO:0000259" key="2">
    <source>
        <dbReference type="PROSITE" id="PS50011"/>
    </source>
</evidence>
<dbReference type="SUPFAM" id="SSF56112">
    <property type="entry name" value="Protein kinase-like (PK-like)"/>
    <property type="match status" value="1"/>
</dbReference>
<reference evidence="3 4" key="1">
    <citation type="submission" date="2017-10" db="EMBL/GenBank/DDBJ databases">
        <title>Development of genomic resources for the powdery mildew, Erysiphe pulchra.</title>
        <authorList>
            <person name="Wadl P.A."/>
            <person name="Mack B.M."/>
            <person name="Moore G."/>
            <person name="Beltz S.B."/>
        </authorList>
    </citation>
    <scope>NUCLEOTIDE SEQUENCE [LARGE SCALE GENOMIC DNA]</scope>
    <source>
        <strain evidence="3">Cflorida</strain>
    </source>
</reference>
<organism evidence="3 4">
    <name type="scientific">Erysiphe pulchra</name>
    <dbReference type="NCBI Taxonomy" id="225359"/>
    <lineage>
        <taxon>Eukaryota</taxon>
        <taxon>Fungi</taxon>
        <taxon>Dikarya</taxon>
        <taxon>Ascomycota</taxon>
        <taxon>Pezizomycotina</taxon>
        <taxon>Leotiomycetes</taxon>
        <taxon>Erysiphales</taxon>
        <taxon>Erysiphaceae</taxon>
        <taxon>Erysiphe</taxon>
    </lineage>
</organism>
<dbReference type="InterPro" id="IPR000719">
    <property type="entry name" value="Prot_kinase_dom"/>
</dbReference>
<sequence length="1065" mass="120935">MPRSSANSESMISALEDYFEWEYEAWVEIFADLEQETREHFLPLDTVRSYFTTCDGHLQRNLDKILVEIFNIDPPPVNSDLILRDHTAIFCILLQIERGKYIEHFTCFEELSDQRLPFDSAHPPRPFPTIKGDSTFFQEFCEVQRRYCVPIFNPHMLHKNFGHQRLLPITSKERLRTRGKDTAHIITLYGPHNKITRESVKIKNPNSNTFMIKSYSTTQAYNPYTKQVNAFRCIKNADGVLKFFGSFEYRDQSHILLEFADKGTLNDFFRTEAPPTRGDQIIDFWDNILQLIKGLKAIQSVKGSHNDICSENILVLSNGARLPSNWQFKFSDPGILSNYENNSEQIALNSSSEKLHDKSDFQNTRSLASGDIWCLGCVFSQAAFWVADGYKGVLDFEQKLDDNIDISRHMKLHEDQQVSESIIDAHTEIENHLRRSDHVTKDVLTTMVDEMLWHEDHPNIEVLIQKAEKIIATARQTLAEVSSKKPSRRRSQSRNSSRACSPAPPMPLLLNKSNTEILSTNTKSRFSKRCGSLRVNFNDYSSSLSNTISAISNSKNNTLEIKNTSLNSCNSMSKINSGVECDTTATSWFLDSPTTECPITPIASPIRIRKCHSKSSKSDHTSSTELLGINLSPETCQLFNQGSKKSFLIDTKRVFHVKEETGKHSNYEVRLPSGLKKLPLHDSTPDYCSPPLPLNNSNFKSIESEDVTSQCPPCNESISSSACSSLTNKSIGLGILPKNRRLSSFNSRRNSLRSMQENCFPLSRTATARSTFRQSFNEVHDQDKIAYIDINTCRYWKHLNKTSRRKSRVPLLPGAYLLLPLKKYDHVFIVDDSVSMAPHWPEVCLVFESLSYVVKGMSPLGTQLFFTISSESLKKKGTHDLCHFVSEKRLQRAQTDIAKRLDLLLAAYRIKLWDSNKRARDVRPVNFYILSNGIWAPESYESLKNTIEQTAILLSQFGLKNQVYLSFIGFDSATAAARSIEALSLIDWGGGLSIGWSWWTGNIWGMLRGDLVDIDRNGSSLGNTNEIQMDGKNYSQHLIIENAALRDGFNRAPAIEEVEGLYELA</sequence>